<proteinExistence type="predicted"/>
<evidence type="ECO:0000313" key="2">
    <source>
        <dbReference type="EMBL" id="AKF07011.1"/>
    </source>
</evidence>
<dbReference type="STRING" id="927083.DB32_004160"/>
<keyword evidence="3" id="KW-1185">Reference proteome</keyword>
<sequence>MRLGRGSLLALILTGALGGIGFVAAQDAATGEETDTDETGEIAARRRADLSPAEQIAEAQRIQERGTTLSRRVGSMLDEARREGDVIRVTCLDDKLTQINAHRRTLTDRVESLQTASQVGDEGRRNHEFTVISVLAQNLDQLERAASECIGQDIYETGATRITTTIDPATPDEDPTVIPEVPEADVPFIPPPASPTI</sequence>
<keyword evidence="1" id="KW-0732">Signal</keyword>
<dbReference type="KEGG" id="samy:DB32_004160"/>
<gene>
    <name evidence="2" type="ORF">DB32_004160</name>
</gene>
<accession>A0A0F6W487</accession>
<protein>
    <recommendedName>
        <fullName evidence="4">Secreted protein</fullName>
    </recommendedName>
</protein>
<evidence type="ECO:0008006" key="4">
    <source>
        <dbReference type="Google" id="ProtNLM"/>
    </source>
</evidence>
<name>A0A0F6W487_9BACT</name>
<evidence type="ECO:0000313" key="3">
    <source>
        <dbReference type="Proteomes" id="UP000034883"/>
    </source>
</evidence>
<reference evidence="2 3" key="1">
    <citation type="submission" date="2015-03" db="EMBL/GenBank/DDBJ databases">
        <title>Genome assembly of Sandaracinus amylolyticus DSM 53668.</title>
        <authorList>
            <person name="Sharma G."/>
            <person name="Subramanian S."/>
        </authorList>
    </citation>
    <scope>NUCLEOTIDE SEQUENCE [LARGE SCALE GENOMIC DNA]</scope>
    <source>
        <strain evidence="2 3">DSM 53668</strain>
    </source>
</reference>
<dbReference type="Proteomes" id="UP000034883">
    <property type="component" value="Chromosome"/>
</dbReference>
<evidence type="ECO:0000256" key="1">
    <source>
        <dbReference type="SAM" id="SignalP"/>
    </source>
</evidence>
<dbReference type="EMBL" id="CP011125">
    <property type="protein sequence ID" value="AKF07011.1"/>
    <property type="molecule type" value="Genomic_DNA"/>
</dbReference>
<feature type="signal peptide" evidence="1">
    <location>
        <begin position="1"/>
        <end position="25"/>
    </location>
</feature>
<feature type="chain" id="PRO_5002511860" description="Secreted protein" evidence="1">
    <location>
        <begin position="26"/>
        <end position="197"/>
    </location>
</feature>
<organism evidence="2 3">
    <name type="scientific">Sandaracinus amylolyticus</name>
    <dbReference type="NCBI Taxonomy" id="927083"/>
    <lineage>
        <taxon>Bacteria</taxon>
        <taxon>Pseudomonadati</taxon>
        <taxon>Myxococcota</taxon>
        <taxon>Polyangia</taxon>
        <taxon>Polyangiales</taxon>
        <taxon>Sandaracinaceae</taxon>
        <taxon>Sandaracinus</taxon>
    </lineage>
</organism>
<dbReference type="AlphaFoldDB" id="A0A0F6W487"/>